<dbReference type="AlphaFoldDB" id="A0A7X6IA65"/>
<dbReference type="InterPro" id="IPR015421">
    <property type="entry name" value="PyrdxlP-dep_Trfase_major"/>
</dbReference>
<dbReference type="InterPro" id="IPR050103">
    <property type="entry name" value="Class-III_PLP-dep_AT"/>
</dbReference>
<gene>
    <name evidence="8" type="ORF">MNODULE_04710</name>
</gene>
<evidence type="ECO:0000256" key="2">
    <source>
        <dbReference type="ARBA" id="ARBA00008954"/>
    </source>
</evidence>
<evidence type="ECO:0000313" key="8">
    <source>
        <dbReference type="EMBL" id="NKE70044.1"/>
    </source>
</evidence>
<evidence type="ECO:0000313" key="9">
    <source>
        <dbReference type="Proteomes" id="UP000534783"/>
    </source>
</evidence>
<reference evidence="8 9" key="1">
    <citation type="journal article" date="2020" name="Nature">
        <title>Bacterial chemolithoautotrophy via manganese oxidation.</title>
        <authorList>
            <person name="Yu H."/>
            <person name="Leadbetter J.R."/>
        </authorList>
    </citation>
    <scope>NUCLEOTIDE SEQUENCE [LARGE SCALE GENOMIC DNA]</scope>
    <source>
        <strain evidence="8 9">Mn-1</strain>
    </source>
</reference>
<dbReference type="Gene3D" id="3.90.1150.10">
    <property type="entry name" value="Aspartate Aminotransferase, domain 1"/>
    <property type="match status" value="1"/>
</dbReference>
<evidence type="ECO:0000256" key="6">
    <source>
        <dbReference type="RuleBase" id="RU003560"/>
    </source>
</evidence>
<dbReference type="PANTHER" id="PTHR11986">
    <property type="entry name" value="AMINOTRANSFERASE CLASS III"/>
    <property type="match status" value="1"/>
</dbReference>
<sequence length="453" mass="49846">MKKKNNNKIPSLKGTPPGPNAQKWVERDNAVISPSYTRAYPLVVQSAKGIVITDVDGNRFLDFTSGIAVTATGHCHPKVVKAIVDQAKRLIHMSGTDFYYSSEVLLGEKLNRLAPGRERKKVFFTNSGTESTEAAMKLVRHQTKRPYYIAFLGAFHGRSMGALSLTASKVVHRAGFAPLVPGVIHAPYPNPYRPPAGIPAEECDRYTLNWLREVAFRHLVAPEEVAAIFVEPIQGEGGYVVPPKRFLGELSDLAREFGIQIVVDEIQTGMGRTGKMFASEHFNLVPDVMTLAKGLASGMPLGAMIAREALMRWAPGAHANTFGGNPIACEAALATIDLLENGGLMRNAEKMGNHLLSRLRAMQKTHRLIGDVRGFGLMIGVELVRDRETKKMAIPERNKIIQRCFEKGLLILGCGQNVLRFVPPLVIKRPEAERALAIFEEVLAEVEGERTPR</sequence>
<dbReference type="RefSeq" id="WP_168058313.1">
    <property type="nucleotide sequence ID" value="NZ_VTOW01000001.1"/>
</dbReference>
<comment type="caution">
    <text evidence="8">The sequence shown here is derived from an EMBL/GenBank/DDBJ whole genome shotgun (WGS) entry which is preliminary data.</text>
</comment>
<dbReference type="InterPro" id="IPR015422">
    <property type="entry name" value="PyrdxlP-dep_Trfase_small"/>
</dbReference>
<evidence type="ECO:0000256" key="7">
    <source>
        <dbReference type="SAM" id="MobiDB-lite"/>
    </source>
</evidence>
<evidence type="ECO:0000256" key="1">
    <source>
        <dbReference type="ARBA" id="ARBA00001933"/>
    </source>
</evidence>
<dbReference type="PANTHER" id="PTHR11986:SF58">
    <property type="entry name" value="LEUCINE_METHIONINE RACEMASE"/>
    <property type="match status" value="1"/>
</dbReference>
<keyword evidence="3 8" id="KW-0032">Aminotransferase</keyword>
<evidence type="ECO:0000256" key="4">
    <source>
        <dbReference type="ARBA" id="ARBA00022679"/>
    </source>
</evidence>
<dbReference type="GO" id="GO:0030170">
    <property type="term" value="F:pyridoxal phosphate binding"/>
    <property type="evidence" value="ECO:0007669"/>
    <property type="project" value="InterPro"/>
</dbReference>
<dbReference type="GO" id="GO:0008483">
    <property type="term" value="F:transaminase activity"/>
    <property type="evidence" value="ECO:0007669"/>
    <property type="project" value="UniProtKB-KW"/>
</dbReference>
<dbReference type="Pfam" id="PF00202">
    <property type="entry name" value="Aminotran_3"/>
    <property type="match status" value="1"/>
</dbReference>
<proteinExistence type="inferred from homology"/>
<dbReference type="NCBIfam" id="NF004426">
    <property type="entry name" value="PRK05769.1"/>
    <property type="match status" value="1"/>
</dbReference>
<comment type="similarity">
    <text evidence="2 6">Belongs to the class-III pyridoxal-phosphate-dependent aminotransferase family.</text>
</comment>
<dbReference type="InterPro" id="IPR049704">
    <property type="entry name" value="Aminotrans_3_PPA_site"/>
</dbReference>
<keyword evidence="4 8" id="KW-0808">Transferase</keyword>
<dbReference type="PIRSF" id="PIRSF000521">
    <property type="entry name" value="Transaminase_4ab_Lys_Orn"/>
    <property type="match status" value="1"/>
</dbReference>
<name>A0A7X6IA65_9BACT</name>
<comment type="cofactor">
    <cofactor evidence="1">
        <name>pyridoxal 5'-phosphate</name>
        <dbReference type="ChEBI" id="CHEBI:597326"/>
    </cofactor>
</comment>
<protein>
    <submittedName>
        <fullName evidence="8">Acetyl ornithine aminotransferase family protein</fullName>
    </submittedName>
</protein>
<feature type="region of interest" description="Disordered" evidence="7">
    <location>
        <begin position="1"/>
        <end position="23"/>
    </location>
</feature>
<dbReference type="SUPFAM" id="SSF53383">
    <property type="entry name" value="PLP-dependent transferases"/>
    <property type="match status" value="1"/>
</dbReference>
<accession>A0A7X6IA65</accession>
<dbReference type="GO" id="GO:0042802">
    <property type="term" value="F:identical protein binding"/>
    <property type="evidence" value="ECO:0007669"/>
    <property type="project" value="TreeGrafter"/>
</dbReference>
<dbReference type="FunFam" id="3.40.640.10:FF:000013">
    <property type="entry name" value="4-aminobutyrate aminotransferase"/>
    <property type="match status" value="1"/>
</dbReference>
<dbReference type="InterPro" id="IPR005814">
    <property type="entry name" value="Aminotrans_3"/>
</dbReference>
<keyword evidence="9" id="KW-1185">Reference proteome</keyword>
<dbReference type="Gene3D" id="3.40.640.10">
    <property type="entry name" value="Type I PLP-dependent aspartate aminotransferase-like (Major domain)"/>
    <property type="match status" value="1"/>
</dbReference>
<dbReference type="Proteomes" id="UP000534783">
    <property type="component" value="Unassembled WGS sequence"/>
</dbReference>
<dbReference type="EMBL" id="VTOW01000001">
    <property type="protein sequence ID" value="NKE70044.1"/>
    <property type="molecule type" value="Genomic_DNA"/>
</dbReference>
<dbReference type="PROSITE" id="PS00600">
    <property type="entry name" value="AA_TRANSFER_CLASS_3"/>
    <property type="match status" value="1"/>
</dbReference>
<dbReference type="InterPro" id="IPR015424">
    <property type="entry name" value="PyrdxlP-dep_Trfase"/>
</dbReference>
<evidence type="ECO:0000256" key="3">
    <source>
        <dbReference type="ARBA" id="ARBA00022576"/>
    </source>
</evidence>
<organism evidence="8 9">
    <name type="scientific">Candidatus Manganitrophus noduliformans</name>
    <dbReference type="NCBI Taxonomy" id="2606439"/>
    <lineage>
        <taxon>Bacteria</taxon>
        <taxon>Pseudomonadati</taxon>
        <taxon>Nitrospirota</taxon>
        <taxon>Nitrospiria</taxon>
        <taxon>Candidatus Troglogloeales</taxon>
        <taxon>Candidatus Manganitrophaceae</taxon>
        <taxon>Candidatus Manganitrophus</taxon>
    </lineage>
</organism>
<keyword evidence="5 6" id="KW-0663">Pyridoxal phosphate</keyword>
<dbReference type="CDD" id="cd00610">
    <property type="entry name" value="OAT_like"/>
    <property type="match status" value="1"/>
</dbReference>
<evidence type="ECO:0000256" key="5">
    <source>
        <dbReference type="ARBA" id="ARBA00022898"/>
    </source>
</evidence>